<comment type="similarity">
    <text evidence="5">Belongs to the ubiquitin conjugation factor E4 family.</text>
</comment>
<accession>A0AAD7RIQ6</accession>
<comment type="caution">
    <text evidence="18">The sequence shown here is derived from an EMBL/GenBank/DDBJ whole genome shotgun (WGS) entry which is preliminary data.</text>
</comment>
<dbReference type="EMBL" id="JAINUG010000264">
    <property type="protein sequence ID" value="KAJ8384835.1"/>
    <property type="molecule type" value="Genomic_DNA"/>
</dbReference>
<evidence type="ECO:0000256" key="6">
    <source>
        <dbReference type="ARBA" id="ARBA00012483"/>
    </source>
</evidence>
<dbReference type="GO" id="GO:0006511">
    <property type="term" value="P:ubiquitin-dependent protein catabolic process"/>
    <property type="evidence" value="ECO:0007669"/>
    <property type="project" value="UniProtKB-ARBA"/>
</dbReference>
<keyword evidence="10" id="KW-0833">Ubl conjugation pathway</keyword>
<evidence type="ECO:0000256" key="1">
    <source>
        <dbReference type="ARBA" id="ARBA00000900"/>
    </source>
</evidence>
<evidence type="ECO:0000259" key="17">
    <source>
        <dbReference type="PROSITE" id="PS51698"/>
    </source>
</evidence>
<dbReference type="AlphaFoldDB" id="A0AAD7RIQ6"/>
<evidence type="ECO:0000256" key="9">
    <source>
        <dbReference type="ARBA" id="ARBA00022679"/>
    </source>
</evidence>
<comment type="function">
    <text evidence="13">Ubiquitin-protein ligase that probably functions as an E3 ligase in conjunction with specific E1 and E2 ligases. May also function as an E4 ligase mediating the assembly of polyubiquitin chains on substrates ubiquitinated by another E3 ubiquitin ligase. May regulate myosin assembly in striated muscles together with STUB1 and VCP/p97 by targeting myosin chaperone UNC45B for proteasomal degradation.</text>
</comment>
<dbReference type="GO" id="GO:0036503">
    <property type="term" value="P:ERAD pathway"/>
    <property type="evidence" value="ECO:0007669"/>
    <property type="project" value="InterPro"/>
</dbReference>
<dbReference type="SMART" id="SM00504">
    <property type="entry name" value="Ubox"/>
    <property type="match status" value="1"/>
</dbReference>
<dbReference type="GO" id="GO:0005634">
    <property type="term" value="C:nucleus"/>
    <property type="evidence" value="ECO:0007669"/>
    <property type="project" value="UniProtKB-SubCell"/>
</dbReference>
<gene>
    <name evidence="18" type="ORF">AAFF_G00198220</name>
</gene>
<keyword evidence="11" id="KW-0007">Acetylation</keyword>
<evidence type="ECO:0000256" key="8">
    <source>
        <dbReference type="ARBA" id="ARBA00022553"/>
    </source>
</evidence>
<dbReference type="GO" id="GO:0000209">
    <property type="term" value="P:protein polyubiquitination"/>
    <property type="evidence" value="ECO:0007669"/>
    <property type="project" value="TreeGrafter"/>
</dbReference>
<dbReference type="FunFam" id="3.30.40.10:FF:000060">
    <property type="entry name" value="ubiquitin conjugation factor E4 B"/>
    <property type="match status" value="1"/>
</dbReference>
<evidence type="ECO:0000256" key="14">
    <source>
        <dbReference type="ARBA" id="ARBA00072779"/>
    </source>
</evidence>
<evidence type="ECO:0000256" key="5">
    <source>
        <dbReference type="ARBA" id="ARBA00007434"/>
    </source>
</evidence>
<dbReference type="InterPro" id="IPR003613">
    <property type="entry name" value="Ubox_domain"/>
</dbReference>
<keyword evidence="7" id="KW-0963">Cytoplasm</keyword>
<keyword evidence="19" id="KW-1185">Reference proteome</keyword>
<keyword evidence="8" id="KW-0597">Phosphoprotein</keyword>
<dbReference type="PANTHER" id="PTHR13931">
    <property type="entry name" value="UBIQUITINATION FACTOR E4"/>
    <property type="match status" value="1"/>
</dbReference>
<dbReference type="GO" id="GO:0034450">
    <property type="term" value="F:ubiquitin-ubiquitin ligase activity"/>
    <property type="evidence" value="ECO:0007669"/>
    <property type="project" value="InterPro"/>
</dbReference>
<dbReference type="PROSITE" id="PS51698">
    <property type="entry name" value="U_BOX"/>
    <property type="match status" value="1"/>
</dbReference>
<protein>
    <recommendedName>
        <fullName evidence="14">Ubiquitin conjugation factor E4 B</fullName>
        <ecNumber evidence="6">2.3.2.27</ecNumber>
    </recommendedName>
    <alternativeName>
        <fullName evidence="16">RING-type E3 ubiquitin transferase E4 B</fullName>
    </alternativeName>
    <alternativeName>
        <fullName evidence="15">Ubiquitin fusion degradation protein 2</fullName>
    </alternativeName>
</protein>
<name>A0AAD7RIQ6_9TELE</name>
<evidence type="ECO:0000313" key="18">
    <source>
        <dbReference type="EMBL" id="KAJ8384835.1"/>
    </source>
</evidence>
<evidence type="ECO:0000256" key="15">
    <source>
        <dbReference type="ARBA" id="ARBA00081821"/>
    </source>
</evidence>
<dbReference type="Proteomes" id="UP001221898">
    <property type="component" value="Unassembled WGS sequence"/>
</dbReference>
<dbReference type="Gene3D" id="3.30.40.10">
    <property type="entry name" value="Zinc/RING finger domain, C3HC4 (zinc finger)"/>
    <property type="match status" value="1"/>
</dbReference>
<dbReference type="SUPFAM" id="SSF57850">
    <property type="entry name" value="RING/U-box"/>
    <property type="match status" value="1"/>
</dbReference>
<feature type="domain" description="U-box" evidence="17">
    <location>
        <begin position="1"/>
        <end position="64"/>
    </location>
</feature>
<evidence type="ECO:0000313" key="19">
    <source>
        <dbReference type="Proteomes" id="UP001221898"/>
    </source>
</evidence>
<evidence type="ECO:0000256" key="11">
    <source>
        <dbReference type="ARBA" id="ARBA00022990"/>
    </source>
</evidence>
<dbReference type="InterPro" id="IPR045132">
    <property type="entry name" value="UBE4"/>
</dbReference>
<sequence>MDTLMSDPVRLPSGNIMDRVIILRHLLNSPTDPFNRQPLTDNMLESVPELKNRIQSWMREKQSGRYLQ</sequence>
<evidence type="ECO:0000256" key="4">
    <source>
        <dbReference type="ARBA" id="ARBA00004906"/>
    </source>
</evidence>
<evidence type="ECO:0000256" key="10">
    <source>
        <dbReference type="ARBA" id="ARBA00022786"/>
    </source>
</evidence>
<dbReference type="PANTHER" id="PTHR13931:SF2">
    <property type="entry name" value="UBIQUITIN CONJUGATION FACTOR E4 B"/>
    <property type="match status" value="1"/>
</dbReference>
<organism evidence="18 19">
    <name type="scientific">Aldrovandia affinis</name>
    <dbReference type="NCBI Taxonomy" id="143900"/>
    <lineage>
        <taxon>Eukaryota</taxon>
        <taxon>Metazoa</taxon>
        <taxon>Chordata</taxon>
        <taxon>Craniata</taxon>
        <taxon>Vertebrata</taxon>
        <taxon>Euteleostomi</taxon>
        <taxon>Actinopterygii</taxon>
        <taxon>Neopterygii</taxon>
        <taxon>Teleostei</taxon>
        <taxon>Notacanthiformes</taxon>
        <taxon>Halosauridae</taxon>
        <taxon>Aldrovandia</taxon>
    </lineage>
</organism>
<evidence type="ECO:0000256" key="2">
    <source>
        <dbReference type="ARBA" id="ARBA00004123"/>
    </source>
</evidence>
<evidence type="ECO:0000256" key="13">
    <source>
        <dbReference type="ARBA" id="ARBA00056267"/>
    </source>
</evidence>
<evidence type="ECO:0000256" key="7">
    <source>
        <dbReference type="ARBA" id="ARBA00022490"/>
    </source>
</evidence>
<keyword evidence="9" id="KW-0808">Transferase</keyword>
<evidence type="ECO:0000256" key="3">
    <source>
        <dbReference type="ARBA" id="ARBA00004496"/>
    </source>
</evidence>
<dbReference type="Pfam" id="PF04564">
    <property type="entry name" value="U-box"/>
    <property type="match status" value="1"/>
</dbReference>
<comment type="catalytic activity">
    <reaction evidence="1">
        <text>S-ubiquitinyl-[E2 ubiquitin-conjugating enzyme]-L-cysteine + [acceptor protein]-L-lysine = [E2 ubiquitin-conjugating enzyme]-L-cysteine + N(6)-ubiquitinyl-[acceptor protein]-L-lysine.</text>
        <dbReference type="EC" id="2.3.2.27"/>
    </reaction>
</comment>
<evidence type="ECO:0000256" key="12">
    <source>
        <dbReference type="ARBA" id="ARBA00023242"/>
    </source>
</evidence>
<dbReference type="EC" id="2.3.2.27" evidence="6"/>
<comment type="pathway">
    <text evidence="4">Protein modification; protein ubiquitination.</text>
</comment>
<proteinExistence type="inferred from homology"/>
<keyword evidence="12" id="KW-0539">Nucleus</keyword>
<dbReference type="InterPro" id="IPR013083">
    <property type="entry name" value="Znf_RING/FYVE/PHD"/>
</dbReference>
<evidence type="ECO:0000256" key="16">
    <source>
        <dbReference type="ARBA" id="ARBA00083610"/>
    </source>
</evidence>
<comment type="subcellular location">
    <subcellularLocation>
        <location evidence="3">Cytoplasm</location>
    </subcellularLocation>
    <subcellularLocation>
        <location evidence="2">Nucleus</location>
    </subcellularLocation>
</comment>
<dbReference type="GO" id="GO:0000151">
    <property type="term" value="C:ubiquitin ligase complex"/>
    <property type="evidence" value="ECO:0007669"/>
    <property type="project" value="InterPro"/>
</dbReference>
<reference evidence="18" key="1">
    <citation type="journal article" date="2023" name="Science">
        <title>Genome structures resolve the early diversification of teleost fishes.</title>
        <authorList>
            <person name="Parey E."/>
            <person name="Louis A."/>
            <person name="Montfort J."/>
            <person name="Bouchez O."/>
            <person name="Roques C."/>
            <person name="Iampietro C."/>
            <person name="Lluch J."/>
            <person name="Castinel A."/>
            <person name="Donnadieu C."/>
            <person name="Desvignes T."/>
            <person name="Floi Bucao C."/>
            <person name="Jouanno E."/>
            <person name="Wen M."/>
            <person name="Mejri S."/>
            <person name="Dirks R."/>
            <person name="Jansen H."/>
            <person name="Henkel C."/>
            <person name="Chen W.J."/>
            <person name="Zahm M."/>
            <person name="Cabau C."/>
            <person name="Klopp C."/>
            <person name="Thompson A.W."/>
            <person name="Robinson-Rechavi M."/>
            <person name="Braasch I."/>
            <person name="Lecointre G."/>
            <person name="Bobe J."/>
            <person name="Postlethwait J.H."/>
            <person name="Berthelot C."/>
            <person name="Roest Crollius H."/>
            <person name="Guiguen Y."/>
        </authorList>
    </citation>
    <scope>NUCLEOTIDE SEQUENCE</scope>
    <source>
        <strain evidence="18">NC1722</strain>
    </source>
</reference>
<dbReference type="GO" id="GO:0005737">
    <property type="term" value="C:cytoplasm"/>
    <property type="evidence" value="ECO:0007669"/>
    <property type="project" value="UniProtKB-SubCell"/>
</dbReference>